<comment type="caution">
    <text evidence="2">The sequence shown here is derived from an EMBL/GenBank/DDBJ whole genome shotgun (WGS) entry which is preliminary data.</text>
</comment>
<dbReference type="Proteomes" id="UP000664698">
    <property type="component" value="Unassembled WGS sequence"/>
</dbReference>
<dbReference type="CDD" id="cd08946">
    <property type="entry name" value="SDR_e"/>
    <property type="match status" value="1"/>
</dbReference>
<evidence type="ECO:0000313" key="3">
    <source>
        <dbReference type="Proteomes" id="UP000664698"/>
    </source>
</evidence>
<dbReference type="PANTHER" id="PTHR43245:SF23">
    <property type="entry name" value="NAD(P)-BINDING DOMAIN-CONTAINING PROTEIN"/>
    <property type="match status" value="1"/>
</dbReference>
<dbReference type="InterPro" id="IPR050177">
    <property type="entry name" value="Lipid_A_modif_metabolic_enz"/>
</dbReference>
<feature type="domain" description="NAD-dependent epimerase/dehydratase" evidence="1">
    <location>
        <begin position="3"/>
        <end position="231"/>
    </location>
</feature>
<reference evidence="2 3" key="1">
    <citation type="submission" date="2021-03" db="EMBL/GenBank/DDBJ databases">
        <title>novel species isolated from a fishpond in China.</title>
        <authorList>
            <person name="Lu H."/>
            <person name="Cai Z."/>
        </authorList>
    </citation>
    <scope>NUCLEOTIDE SEQUENCE [LARGE SCALE GENOMIC DNA]</scope>
    <source>
        <strain evidence="2 3">JCM 31546</strain>
    </source>
</reference>
<dbReference type="InterPro" id="IPR001509">
    <property type="entry name" value="Epimerase_deHydtase"/>
</dbReference>
<proteinExistence type="predicted"/>
<dbReference type="InterPro" id="IPR036291">
    <property type="entry name" value="NAD(P)-bd_dom_sf"/>
</dbReference>
<dbReference type="Pfam" id="PF01370">
    <property type="entry name" value="Epimerase"/>
    <property type="match status" value="1"/>
</dbReference>
<evidence type="ECO:0000259" key="1">
    <source>
        <dbReference type="Pfam" id="PF01370"/>
    </source>
</evidence>
<accession>A0ABS3BVE2</accession>
<gene>
    <name evidence="2" type="ORF">J0A67_20240</name>
</gene>
<sequence length="357" mass="40062">MKILITGNLGYVGPSLISKLRDSYPDGELIGYDMGYFSKCFTNVDFSPENKLDKQIFGDVRNFEESIFEGVDAVVYLAAISNDPMGNKYEEVTMDVNYRSAIRMAKSAKKQGVKSFVFASSCSIYGEADDYAKVETDNLNPLTAYARSKVAAENDLAAVADETFIVTCFRFATACGHSNRLRLDLVLNDFVAGAVTTKEISILSDGTPWRPLIHVSDMGRAIGFGIERKAEQGGSFLVLNTGSKTWNYQVVELANAVAEVIPGVKVSVNPNAQPDKRSYKVNFELFAKLAPDHQPVYDLHTTIRELYSNLQEMGFKDSNYRKSQFIRLEVLNNLQQKNFLNQDLSWAWQKQIQYDIY</sequence>
<evidence type="ECO:0000313" key="2">
    <source>
        <dbReference type="EMBL" id="MBN7803216.1"/>
    </source>
</evidence>
<organism evidence="2 3">
    <name type="scientific">Algoriphagus aestuariicola</name>
    <dbReference type="NCBI Taxonomy" id="1852016"/>
    <lineage>
        <taxon>Bacteria</taxon>
        <taxon>Pseudomonadati</taxon>
        <taxon>Bacteroidota</taxon>
        <taxon>Cytophagia</taxon>
        <taxon>Cytophagales</taxon>
        <taxon>Cyclobacteriaceae</taxon>
        <taxon>Algoriphagus</taxon>
    </lineage>
</organism>
<keyword evidence="3" id="KW-1185">Reference proteome</keyword>
<name>A0ABS3BVE2_9BACT</name>
<dbReference type="PANTHER" id="PTHR43245">
    <property type="entry name" value="BIFUNCTIONAL POLYMYXIN RESISTANCE PROTEIN ARNA"/>
    <property type="match status" value="1"/>
</dbReference>
<dbReference type="RefSeq" id="WP_206571210.1">
    <property type="nucleotide sequence ID" value="NZ_JAFKCW010000005.1"/>
</dbReference>
<dbReference type="Gene3D" id="3.40.50.720">
    <property type="entry name" value="NAD(P)-binding Rossmann-like Domain"/>
    <property type="match status" value="1"/>
</dbReference>
<dbReference type="SUPFAM" id="SSF51735">
    <property type="entry name" value="NAD(P)-binding Rossmann-fold domains"/>
    <property type="match status" value="1"/>
</dbReference>
<dbReference type="EMBL" id="JAFKCW010000005">
    <property type="protein sequence ID" value="MBN7803216.1"/>
    <property type="molecule type" value="Genomic_DNA"/>
</dbReference>
<protein>
    <submittedName>
        <fullName evidence="2">SDR family oxidoreductase</fullName>
    </submittedName>
</protein>